<keyword evidence="1" id="KW-1133">Transmembrane helix</keyword>
<keyword evidence="1" id="KW-0812">Transmembrane</keyword>
<accession>A0AAJ4XCE7</accession>
<dbReference type="EMBL" id="LT906468">
    <property type="protein sequence ID" value="SNV51449.1"/>
    <property type="molecule type" value="Genomic_DNA"/>
</dbReference>
<protein>
    <submittedName>
        <fullName evidence="2">Uncharacterized protein</fullName>
    </submittedName>
</protein>
<feature type="transmembrane region" description="Helical" evidence="1">
    <location>
        <begin position="52"/>
        <end position="77"/>
    </location>
</feature>
<name>A0AAJ4XCE7_9SPHI</name>
<evidence type="ECO:0000313" key="2">
    <source>
        <dbReference type="EMBL" id="SNV51449.1"/>
    </source>
</evidence>
<reference evidence="2 3" key="1">
    <citation type="submission" date="2017-06" db="EMBL/GenBank/DDBJ databases">
        <authorList>
            <consortium name="Pathogen Informatics"/>
        </authorList>
    </citation>
    <scope>NUCLEOTIDE SEQUENCE [LARGE SCALE GENOMIC DNA]</scope>
    <source>
        <strain evidence="2 3">NCTC12149</strain>
    </source>
</reference>
<evidence type="ECO:0000313" key="3">
    <source>
        <dbReference type="Proteomes" id="UP000215355"/>
    </source>
</evidence>
<organism evidence="2 3">
    <name type="scientific">Sphingobacterium mizutaii</name>
    <dbReference type="NCBI Taxonomy" id="1010"/>
    <lineage>
        <taxon>Bacteria</taxon>
        <taxon>Pseudomonadati</taxon>
        <taxon>Bacteroidota</taxon>
        <taxon>Sphingobacteriia</taxon>
        <taxon>Sphingobacteriales</taxon>
        <taxon>Sphingobacteriaceae</taxon>
        <taxon>Sphingobacterium</taxon>
    </lineage>
</organism>
<sequence>MTGIYYGDPYRFFNNRSELEMSQGGIQIRAKNLFIIFLRWLSFRNRKMRKPFLVDFMGWIKVLFTLMGEIISCLYMAGECNSPLQYWGLSSDKLILVHPHILSPELFPSGVEGESKGILDQPHPTSCDMIY</sequence>
<keyword evidence="1" id="KW-0472">Membrane</keyword>
<dbReference type="AlphaFoldDB" id="A0AAJ4XCE7"/>
<gene>
    <name evidence="2" type="ORF">SAMEA4412673_02396</name>
</gene>
<proteinExistence type="predicted"/>
<dbReference type="KEGG" id="smiz:4412673_02396"/>
<dbReference type="Proteomes" id="UP000215355">
    <property type="component" value="Chromosome 1"/>
</dbReference>
<evidence type="ECO:0000256" key="1">
    <source>
        <dbReference type="SAM" id="Phobius"/>
    </source>
</evidence>